<feature type="compositionally biased region" description="Basic and acidic residues" evidence="6">
    <location>
        <begin position="1036"/>
        <end position="1053"/>
    </location>
</feature>
<dbReference type="InterPro" id="IPR018200">
    <property type="entry name" value="USP_CS"/>
</dbReference>
<dbReference type="GO" id="GO:0016579">
    <property type="term" value="P:protein deubiquitination"/>
    <property type="evidence" value="ECO:0007669"/>
    <property type="project" value="InterPro"/>
</dbReference>
<dbReference type="OrthoDB" id="2020758at2759"/>
<proteinExistence type="inferred from homology"/>
<dbReference type="InterPro" id="IPR001394">
    <property type="entry name" value="Peptidase_C19_UCH"/>
</dbReference>
<protein>
    <submittedName>
        <fullName evidence="9 10">Uncharacterized protein</fullName>
    </submittedName>
</protein>
<dbReference type="PANTHER" id="PTHR21646">
    <property type="entry name" value="UBIQUITIN CARBOXYL-TERMINAL HYDROLASE"/>
    <property type="match status" value="1"/>
</dbReference>
<dbReference type="AlphaFoldDB" id="A0A2K1J173"/>
<dbReference type="FunCoup" id="A0A2K1J173">
    <property type="interactions" value="3166"/>
</dbReference>
<feature type="region of interest" description="Disordered" evidence="6">
    <location>
        <begin position="454"/>
        <end position="482"/>
    </location>
</feature>
<feature type="compositionally biased region" description="Polar residues" evidence="6">
    <location>
        <begin position="719"/>
        <end position="746"/>
    </location>
</feature>
<feature type="compositionally biased region" description="Basic residues" evidence="6">
    <location>
        <begin position="1"/>
        <end position="10"/>
    </location>
</feature>
<reference evidence="10" key="3">
    <citation type="submission" date="2020-12" db="UniProtKB">
        <authorList>
            <consortium name="EnsemblPlants"/>
        </authorList>
    </citation>
    <scope>IDENTIFICATION</scope>
</reference>
<dbReference type="Gene3D" id="3.90.70.10">
    <property type="entry name" value="Cysteine proteinases"/>
    <property type="match status" value="2"/>
</dbReference>
<dbReference type="OMA" id="MAAGHYV"/>
<dbReference type="EnsemblPlants" id="Pp3c18_14990V3.1">
    <property type="protein sequence ID" value="Pp3c18_14990V3.1"/>
    <property type="gene ID" value="Pp3c18_14990"/>
</dbReference>
<dbReference type="RefSeq" id="XP_024403014.1">
    <property type="nucleotide sequence ID" value="XM_024547246.2"/>
</dbReference>
<dbReference type="InterPro" id="IPR013083">
    <property type="entry name" value="Znf_RING/FYVE/PHD"/>
</dbReference>
<evidence type="ECO:0000256" key="6">
    <source>
        <dbReference type="SAM" id="MobiDB-lite"/>
    </source>
</evidence>
<evidence type="ECO:0000259" key="7">
    <source>
        <dbReference type="PROSITE" id="PS50235"/>
    </source>
</evidence>
<sequence length="1196" mass="129524">MGKRQKKKQSNSRSTPQSQRVGALKKDTASVSTMTPVQLSLGETTGDDSTCGSPVSKAEGTVCPHIENGISVEKLRVRFTIAPLQQCQDCLKRVSNKGKQAKAKIATKVLWICLGCGHIGCGSHVSTHHMESSICVVGGPHARKHWTESQHPLVMQWRQSLDCWCLECKLQMKHSGIPDAPKSLSLDESSNAASNLELLYRAATVLQESLFGRSSSFKVHRSELRQVADVERGPTPFNKDAAQTISLSGSRRTIKGLMNLGNTCFFNSVMQNLVGVSMLREYFSKEPSVQEGPLKVALRKFFQEMDVTVLDRGDGDDDSKSASARTMRTRSFGANVGNAVSPTRLFSAICAKAPRFKGFQQQDSHELLRCLLDGLHMEEESARKAQLSAESPTEPNGTVKEEGSHGNPIKVPVTFVEHVFGGQFSSTVSCCVCGHSSVVYEPFLDLSLPIPSKQERKAGSIRDQLSKSISERSRRGNLSSNGVLSIKPAGLSFSTSQTVDNKPAIMEGSTKSEKDPVSGCSLDGGAENSKSLNEPASSGSGEEKGGFPTGDTDQTGQAVDPPVTSLPCETVSKGVACSSETHVADAWEDLVDGSIKGTFKECAGGLVMDVKRNNLDNKATTSGTPDGPQSIPVVETNPLEESSTESGEGVAENSPREILSPHGVTDYQAEGGVVEQLDNSCQTDEVISQYGPQPVHGPQLPEVHERSDDKQDCLDMVPPTSSTPGTSNRPLEVNDQASTSTSNSKVAVNDDSAWDDAASECKFRGQSKDPSSLSRSGSLRSAREVYTYPMMSLEGCLQAFTKTEVLSGENAWGCENCAKVERSQRNVNQTDALEEENVCCLKQSPETEGHSNEDVPTSISNTEAATYDTDREWNFVDDLSHSTNSTSIAVVSDVRDVPVEKTDQQNNDSIIESSAKEKFCQLNSEQNGEVAASRVDVNLAEPIIVEPSSLSKLHEGASSMPPQLQSLDCFDESAGVRPVEADDSQISSHHKGKEDIEDPYIMVEGAPAVADESEDDSTSPTGRRRGKPRAKAGASKPKEVIGKAEKRKLENDTSKVATVKRDATKRFLISKAPRVLTVHLKRFAQDLHGRLSKLSGHITFHEQLDLGPFTDKGDGTKQDGVYQLIGTVEHSGTMRGGHYVAYVKGSVNYEESEADDSPKGASTWYYISDSHVRKTSLEAVLQSEAYLLFYERRTFE</sequence>
<feature type="region of interest" description="Disordered" evidence="6">
    <location>
        <begin position="616"/>
        <end position="662"/>
    </location>
</feature>
<feature type="domain" description="UBP-type" evidence="8">
    <location>
        <begin position="61"/>
        <end position="191"/>
    </location>
</feature>
<dbReference type="SUPFAM" id="SSF57850">
    <property type="entry name" value="RING/U-box"/>
    <property type="match status" value="1"/>
</dbReference>
<feature type="region of interest" description="Disordered" evidence="6">
    <location>
        <begin position="381"/>
        <end position="407"/>
    </location>
</feature>
<dbReference type="Proteomes" id="UP000006727">
    <property type="component" value="Chromosome 18"/>
</dbReference>
<dbReference type="InterPro" id="IPR028889">
    <property type="entry name" value="USP"/>
</dbReference>
<gene>
    <name evidence="10" type="primary">LOC112295521</name>
    <name evidence="9" type="ORF">PHYPA_023164</name>
</gene>
<evidence type="ECO:0000313" key="10">
    <source>
        <dbReference type="EnsemblPlants" id="Pp3c18_14990V3.1"/>
    </source>
</evidence>
<evidence type="ECO:0000256" key="3">
    <source>
        <dbReference type="ARBA" id="ARBA00022771"/>
    </source>
</evidence>
<accession>A0A2K1J173</accession>
<dbReference type="Gene3D" id="3.30.40.10">
    <property type="entry name" value="Zinc/RING finger domain, C3HC4 (zinc finger)"/>
    <property type="match status" value="1"/>
</dbReference>
<dbReference type="PaxDb" id="3218-PP1S3_300V6.1"/>
<dbReference type="KEGG" id="ppp:112295521"/>
<keyword evidence="11" id="KW-1185">Reference proteome</keyword>
<dbReference type="EMBL" id="ABEU02000018">
    <property type="protein sequence ID" value="PNR35265.1"/>
    <property type="molecule type" value="Genomic_DNA"/>
</dbReference>
<dbReference type="PROSITE" id="PS00972">
    <property type="entry name" value="USP_1"/>
    <property type="match status" value="1"/>
</dbReference>
<dbReference type="PANTHER" id="PTHR21646:SF39">
    <property type="entry name" value="UBIQUITIN CARBOXYL-TERMINAL HYDROLASE 16"/>
    <property type="match status" value="1"/>
</dbReference>
<comment type="similarity">
    <text evidence="1">Belongs to the peptidase C19 family.</text>
</comment>
<dbReference type="Pfam" id="PF02148">
    <property type="entry name" value="zf-UBP"/>
    <property type="match status" value="1"/>
</dbReference>
<dbReference type="GO" id="GO:0008270">
    <property type="term" value="F:zinc ion binding"/>
    <property type="evidence" value="ECO:0007669"/>
    <property type="project" value="UniProtKB-KW"/>
</dbReference>
<name>A0A2K1J173_PHYPA</name>
<keyword evidence="4" id="KW-0862">Zinc</keyword>
<feature type="region of interest" description="Disordered" evidence="6">
    <location>
        <begin position="1"/>
        <end position="53"/>
    </location>
</feature>
<dbReference type="Gramene" id="Pp3c18_14990V3.1">
    <property type="protein sequence ID" value="Pp3c18_14990V3.1"/>
    <property type="gene ID" value="Pp3c18_14990"/>
</dbReference>
<feature type="domain" description="USP" evidence="7">
    <location>
        <begin position="255"/>
        <end position="1193"/>
    </location>
</feature>
<dbReference type="InterPro" id="IPR050185">
    <property type="entry name" value="Ub_carboxyl-term_hydrolase"/>
</dbReference>
<feature type="compositionally biased region" description="Basic and acidic residues" evidence="6">
    <location>
        <begin position="702"/>
        <end position="713"/>
    </location>
</feature>
<evidence type="ECO:0000313" key="9">
    <source>
        <dbReference type="EMBL" id="PNR35265.1"/>
    </source>
</evidence>
<evidence type="ECO:0000313" key="11">
    <source>
        <dbReference type="Proteomes" id="UP000006727"/>
    </source>
</evidence>
<dbReference type="InterPro" id="IPR001607">
    <property type="entry name" value="Znf_UBP"/>
</dbReference>
<dbReference type="GO" id="GO:0004843">
    <property type="term" value="F:cysteine-type deubiquitinase activity"/>
    <property type="evidence" value="ECO:0007669"/>
    <property type="project" value="InterPro"/>
</dbReference>
<organism evidence="9">
    <name type="scientific">Physcomitrium patens</name>
    <name type="common">Spreading-leaved earth moss</name>
    <name type="synonym">Physcomitrella patens</name>
    <dbReference type="NCBI Taxonomy" id="3218"/>
    <lineage>
        <taxon>Eukaryota</taxon>
        <taxon>Viridiplantae</taxon>
        <taxon>Streptophyta</taxon>
        <taxon>Embryophyta</taxon>
        <taxon>Bryophyta</taxon>
        <taxon>Bryophytina</taxon>
        <taxon>Bryopsida</taxon>
        <taxon>Funariidae</taxon>
        <taxon>Funariales</taxon>
        <taxon>Funariaceae</taxon>
        <taxon>Physcomitrium</taxon>
    </lineage>
</organism>
<feature type="region of interest" description="Disordered" evidence="6">
    <location>
        <begin position="495"/>
        <end position="566"/>
    </location>
</feature>
<reference evidence="9 11" key="2">
    <citation type="journal article" date="2018" name="Plant J.">
        <title>The Physcomitrella patens chromosome-scale assembly reveals moss genome structure and evolution.</title>
        <authorList>
            <person name="Lang D."/>
            <person name="Ullrich K.K."/>
            <person name="Murat F."/>
            <person name="Fuchs J."/>
            <person name="Jenkins J."/>
            <person name="Haas F.B."/>
            <person name="Piednoel M."/>
            <person name="Gundlach H."/>
            <person name="Van Bel M."/>
            <person name="Meyberg R."/>
            <person name="Vives C."/>
            <person name="Morata J."/>
            <person name="Symeonidi A."/>
            <person name="Hiss M."/>
            <person name="Muchero W."/>
            <person name="Kamisugi Y."/>
            <person name="Saleh O."/>
            <person name="Blanc G."/>
            <person name="Decker E.L."/>
            <person name="van Gessel N."/>
            <person name="Grimwood J."/>
            <person name="Hayes R.D."/>
            <person name="Graham S.W."/>
            <person name="Gunter L.E."/>
            <person name="McDaniel S.F."/>
            <person name="Hoernstein S.N.W."/>
            <person name="Larsson A."/>
            <person name="Li F.W."/>
            <person name="Perroud P.F."/>
            <person name="Phillips J."/>
            <person name="Ranjan P."/>
            <person name="Rokshar D.S."/>
            <person name="Rothfels C.J."/>
            <person name="Schneider L."/>
            <person name="Shu S."/>
            <person name="Stevenson D.W."/>
            <person name="Thummler F."/>
            <person name="Tillich M."/>
            <person name="Villarreal Aguilar J.C."/>
            <person name="Widiez T."/>
            <person name="Wong G.K."/>
            <person name="Wymore A."/>
            <person name="Zhang Y."/>
            <person name="Zimmer A.D."/>
            <person name="Quatrano R.S."/>
            <person name="Mayer K.F.X."/>
            <person name="Goodstein D."/>
            <person name="Casacuberta J.M."/>
            <person name="Vandepoele K."/>
            <person name="Reski R."/>
            <person name="Cuming A.C."/>
            <person name="Tuskan G.A."/>
            <person name="Maumus F."/>
            <person name="Salse J."/>
            <person name="Schmutz J."/>
            <person name="Rensing S.A."/>
        </authorList>
    </citation>
    <scope>NUCLEOTIDE SEQUENCE [LARGE SCALE GENOMIC DNA]</scope>
    <source>
        <strain evidence="10 11">cv. Gransden 2004</strain>
    </source>
</reference>
<dbReference type="PROSITE" id="PS00973">
    <property type="entry name" value="USP_2"/>
    <property type="match status" value="1"/>
</dbReference>
<keyword evidence="2" id="KW-0479">Metal-binding</keyword>
<feature type="region of interest" description="Disordered" evidence="6">
    <location>
        <begin position="688"/>
        <end position="751"/>
    </location>
</feature>
<dbReference type="PROSITE" id="PS50271">
    <property type="entry name" value="ZF_UBP"/>
    <property type="match status" value="1"/>
</dbReference>
<dbReference type="GeneID" id="112295521"/>
<dbReference type="Pfam" id="PF00443">
    <property type="entry name" value="UCH"/>
    <property type="match status" value="1"/>
</dbReference>
<feature type="region of interest" description="Disordered" evidence="6">
    <location>
        <begin position="1007"/>
        <end position="1053"/>
    </location>
</feature>
<dbReference type="Gramene" id="Pp3c18_14990V3.2">
    <property type="protein sequence ID" value="Pp3c18_14990V3.2"/>
    <property type="gene ID" value="Pp3c18_14990"/>
</dbReference>
<dbReference type="PROSITE" id="PS50235">
    <property type="entry name" value="USP_3"/>
    <property type="match status" value="1"/>
</dbReference>
<evidence type="ECO:0000256" key="2">
    <source>
        <dbReference type="ARBA" id="ARBA00022723"/>
    </source>
</evidence>
<evidence type="ECO:0000256" key="4">
    <source>
        <dbReference type="ARBA" id="ARBA00022833"/>
    </source>
</evidence>
<keyword evidence="3 5" id="KW-0863">Zinc-finger</keyword>
<evidence type="ECO:0000256" key="1">
    <source>
        <dbReference type="ARBA" id="ARBA00009085"/>
    </source>
</evidence>
<dbReference type="SUPFAM" id="SSF54001">
    <property type="entry name" value="Cysteine proteinases"/>
    <property type="match status" value="1"/>
</dbReference>
<dbReference type="EnsemblPlants" id="Pp3c18_14990V3.2">
    <property type="protein sequence ID" value="Pp3c18_14990V3.2"/>
    <property type="gene ID" value="Pp3c18_14990"/>
</dbReference>
<evidence type="ECO:0000259" key="8">
    <source>
        <dbReference type="PROSITE" id="PS50271"/>
    </source>
</evidence>
<reference evidence="9 11" key="1">
    <citation type="journal article" date="2008" name="Science">
        <title>The Physcomitrella genome reveals evolutionary insights into the conquest of land by plants.</title>
        <authorList>
            <person name="Rensing S."/>
            <person name="Lang D."/>
            <person name="Zimmer A."/>
            <person name="Terry A."/>
            <person name="Salamov A."/>
            <person name="Shapiro H."/>
            <person name="Nishiyama T."/>
            <person name="Perroud P.-F."/>
            <person name="Lindquist E."/>
            <person name="Kamisugi Y."/>
            <person name="Tanahashi T."/>
            <person name="Sakakibara K."/>
            <person name="Fujita T."/>
            <person name="Oishi K."/>
            <person name="Shin-I T."/>
            <person name="Kuroki Y."/>
            <person name="Toyoda A."/>
            <person name="Suzuki Y."/>
            <person name="Hashimoto A."/>
            <person name="Yamaguchi K."/>
            <person name="Sugano A."/>
            <person name="Kohara Y."/>
            <person name="Fujiyama A."/>
            <person name="Anterola A."/>
            <person name="Aoki S."/>
            <person name="Ashton N."/>
            <person name="Barbazuk W.B."/>
            <person name="Barker E."/>
            <person name="Bennetzen J."/>
            <person name="Bezanilla M."/>
            <person name="Blankenship R."/>
            <person name="Cho S.H."/>
            <person name="Dutcher S."/>
            <person name="Estelle M."/>
            <person name="Fawcett J.A."/>
            <person name="Gundlach H."/>
            <person name="Hanada K."/>
            <person name="Heyl A."/>
            <person name="Hicks K.A."/>
            <person name="Hugh J."/>
            <person name="Lohr M."/>
            <person name="Mayer K."/>
            <person name="Melkozernov A."/>
            <person name="Murata T."/>
            <person name="Nelson D."/>
            <person name="Pils B."/>
            <person name="Prigge M."/>
            <person name="Reiss B."/>
            <person name="Renner T."/>
            <person name="Rombauts S."/>
            <person name="Rushton P."/>
            <person name="Sanderfoot A."/>
            <person name="Schween G."/>
            <person name="Shiu S.-H."/>
            <person name="Stueber K."/>
            <person name="Theodoulou F.L."/>
            <person name="Tu H."/>
            <person name="Van de Peer Y."/>
            <person name="Verrier P.J."/>
            <person name="Waters E."/>
            <person name="Wood A."/>
            <person name="Yang L."/>
            <person name="Cove D."/>
            <person name="Cuming A."/>
            <person name="Hasebe M."/>
            <person name="Lucas S."/>
            <person name="Mishler D.B."/>
            <person name="Reski R."/>
            <person name="Grigoriev I."/>
            <person name="Quatrano R.S."/>
            <person name="Boore J.L."/>
        </authorList>
    </citation>
    <scope>NUCLEOTIDE SEQUENCE [LARGE SCALE GENOMIC DNA]</scope>
    <source>
        <strain evidence="10 11">cv. Gransden 2004</strain>
    </source>
</reference>
<feature type="compositionally biased region" description="Polar residues" evidence="6">
    <location>
        <begin position="29"/>
        <end position="53"/>
    </location>
</feature>
<evidence type="ECO:0000256" key="5">
    <source>
        <dbReference type="PROSITE-ProRule" id="PRU00502"/>
    </source>
</evidence>
<dbReference type="InterPro" id="IPR038765">
    <property type="entry name" value="Papain-like_cys_pep_sf"/>
</dbReference>
<dbReference type="STRING" id="3218.A0A2K1J173"/>
<feature type="compositionally biased region" description="Polar residues" evidence="6">
    <location>
        <begin position="528"/>
        <end position="540"/>
    </location>
</feature>